<dbReference type="Proteomes" id="UP000029024">
    <property type="component" value="Unassembled WGS sequence"/>
</dbReference>
<evidence type="ECO:0000256" key="1">
    <source>
        <dbReference type="SAM" id="Phobius"/>
    </source>
</evidence>
<dbReference type="AlphaFoldDB" id="A0A087BKB1"/>
<name>A0A087BKB1_BIFLN</name>
<gene>
    <name evidence="2" type="ORF">BLSS_1762</name>
</gene>
<accession>A0A087BKB1</accession>
<evidence type="ECO:0000313" key="3">
    <source>
        <dbReference type="Proteomes" id="UP000029024"/>
    </source>
</evidence>
<sequence>MRSSANRFIIRWRLVSKPLALLAIIVLLAVLLMLVMMMGMVTLNSVYFP</sequence>
<protein>
    <submittedName>
        <fullName evidence="2">Uncharacterized protein</fullName>
    </submittedName>
</protein>
<feature type="transmembrane region" description="Helical" evidence="1">
    <location>
        <begin position="21"/>
        <end position="43"/>
    </location>
</feature>
<keyword evidence="1" id="KW-1133">Transmembrane helix</keyword>
<dbReference type="EMBL" id="JGZA01000009">
    <property type="protein sequence ID" value="KFI71461.1"/>
    <property type="molecule type" value="Genomic_DNA"/>
</dbReference>
<evidence type="ECO:0000313" key="2">
    <source>
        <dbReference type="EMBL" id="KFI71461.1"/>
    </source>
</evidence>
<comment type="caution">
    <text evidence="2">The sequence shown here is derived from an EMBL/GenBank/DDBJ whole genome shotgun (WGS) entry which is preliminary data.</text>
</comment>
<proteinExistence type="predicted"/>
<keyword evidence="1" id="KW-0812">Transmembrane</keyword>
<organism evidence="2 3">
    <name type="scientific">Bifidobacterium longum subsp. suis</name>
    <dbReference type="NCBI Taxonomy" id="1695"/>
    <lineage>
        <taxon>Bacteria</taxon>
        <taxon>Bacillati</taxon>
        <taxon>Actinomycetota</taxon>
        <taxon>Actinomycetes</taxon>
        <taxon>Bifidobacteriales</taxon>
        <taxon>Bifidobacteriaceae</taxon>
        <taxon>Bifidobacterium</taxon>
    </lineage>
</organism>
<keyword evidence="1" id="KW-0472">Membrane</keyword>
<reference evidence="2 3" key="1">
    <citation type="submission" date="2014-03" db="EMBL/GenBank/DDBJ databases">
        <title>Genomics of Bifidobacteria.</title>
        <authorList>
            <person name="Ventura M."/>
            <person name="Milani C."/>
            <person name="Lugli G.A."/>
        </authorList>
    </citation>
    <scope>NUCLEOTIDE SEQUENCE [LARGE SCALE GENOMIC DNA]</scope>
    <source>
        <strain evidence="2 3">LMG 21814</strain>
    </source>
</reference>